<gene>
    <name evidence="6" type="ORF">UT34_C0001G0002</name>
</gene>
<evidence type="ECO:0000256" key="2">
    <source>
        <dbReference type="ARBA" id="ARBA00022692"/>
    </source>
</evidence>
<organism evidence="6 7">
    <name type="scientific">candidate division WS6 bacterium GW2011_GWF2_39_15</name>
    <dbReference type="NCBI Taxonomy" id="1619100"/>
    <lineage>
        <taxon>Bacteria</taxon>
        <taxon>Candidatus Dojkabacteria</taxon>
    </lineage>
</organism>
<keyword evidence="2 5" id="KW-0812">Transmembrane</keyword>
<keyword evidence="4 5" id="KW-0472">Membrane</keyword>
<evidence type="ECO:0000313" key="7">
    <source>
        <dbReference type="Proteomes" id="UP000034799"/>
    </source>
</evidence>
<dbReference type="InterPro" id="IPR037673">
    <property type="entry name" value="MSC/AndL"/>
</dbReference>
<keyword evidence="3 5" id="KW-1133">Transmembrane helix</keyword>
<dbReference type="STRING" id="1619100.UT34_C0001G0002"/>
<dbReference type="Pfam" id="PF01741">
    <property type="entry name" value="MscL"/>
    <property type="match status" value="1"/>
</dbReference>
<dbReference type="PANTHER" id="PTHR30266:SF2">
    <property type="entry name" value="LARGE-CONDUCTANCE MECHANOSENSITIVE CHANNEL"/>
    <property type="match status" value="1"/>
</dbReference>
<dbReference type="Gene3D" id="1.10.1200.120">
    <property type="entry name" value="Large-conductance mechanosensitive channel, MscL, domain 1"/>
    <property type="match status" value="1"/>
</dbReference>
<accession>A0A0G0QWE3</accession>
<evidence type="ECO:0000313" key="6">
    <source>
        <dbReference type="EMBL" id="KKR05962.1"/>
    </source>
</evidence>
<evidence type="ECO:0000256" key="4">
    <source>
        <dbReference type="ARBA" id="ARBA00023136"/>
    </source>
</evidence>
<protein>
    <submittedName>
        <fullName evidence="6">Large-conductance mechanosensitive channel</fullName>
    </submittedName>
</protein>
<sequence>MPPISYLTAKIDFSNLFIVLGRGSFDTYDQAKEAGAIVIRYGVFLNQLLIFFITALVIYFTINKFQQMIAKKEEKDKKEKTTKKCKYCLMDIPYEAVKCAHCGSNIK</sequence>
<evidence type="ECO:0000256" key="5">
    <source>
        <dbReference type="SAM" id="Phobius"/>
    </source>
</evidence>
<dbReference type="EMBL" id="LBWK01000001">
    <property type="protein sequence ID" value="KKR05962.1"/>
    <property type="molecule type" value="Genomic_DNA"/>
</dbReference>
<dbReference type="GO" id="GO:0016020">
    <property type="term" value="C:membrane"/>
    <property type="evidence" value="ECO:0007669"/>
    <property type="project" value="UniProtKB-SubCell"/>
</dbReference>
<dbReference type="PANTHER" id="PTHR30266">
    <property type="entry name" value="MECHANOSENSITIVE CHANNEL MSCL"/>
    <property type="match status" value="1"/>
</dbReference>
<evidence type="ECO:0000256" key="1">
    <source>
        <dbReference type="ARBA" id="ARBA00004141"/>
    </source>
</evidence>
<comment type="caution">
    <text evidence="6">The sequence shown here is derived from an EMBL/GenBank/DDBJ whole genome shotgun (WGS) entry which is preliminary data.</text>
</comment>
<dbReference type="InterPro" id="IPR036019">
    <property type="entry name" value="MscL_channel"/>
</dbReference>
<evidence type="ECO:0000256" key="3">
    <source>
        <dbReference type="ARBA" id="ARBA00022989"/>
    </source>
</evidence>
<name>A0A0G0QWE3_9BACT</name>
<proteinExistence type="predicted"/>
<dbReference type="GO" id="GO:0008381">
    <property type="term" value="F:mechanosensitive monoatomic ion channel activity"/>
    <property type="evidence" value="ECO:0007669"/>
    <property type="project" value="TreeGrafter"/>
</dbReference>
<feature type="transmembrane region" description="Helical" evidence="5">
    <location>
        <begin position="38"/>
        <end position="62"/>
    </location>
</feature>
<dbReference type="AlphaFoldDB" id="A0A0G0QWE3"/>
<dbReference type="Proteomes" id="UP000034799">
    <property type="component" value="Unassembled WGS sequence"/>
</dbReference>
<dbReference type="SUPFAM" id="SSF81330">
    <property type="entry name" value="Gated mechanosensitive channel"/>
    <property type="match status" value="1"/>
</dbReference>
<reference evidence="6 7" key="1">
    <citation type="journal article" date="2015" name="Nature">
        <title>rRNA introns, odd ribosomes, and small enigmatic genomes across a large radiation of phyla.</title>
        <authorList>
            <person name="Brown C.T."/>
            <person name="Hug L.A."/>
            <person name="Thomas B.C."/>
            <person name="Sharon I."/>
            <person name="Castelle C.J."/>
            <person name="Singh A."/>
            <person name="Wilkins M.J."/>
            <person name="Williams K.H."/>
            <person name="Banfield J.F."/>
        </authorList>
    </citation>
    <scope>NUCLEOTIDE SEQUENCE [LARGE SCALE GENOMIC DNA]</scope>
</reference>
<comment type="subcellular location">
    <subcellularLocation>
        <location evidence="1">Membrane</location>
        <topology evidence="1">Multi-pass membrane protein</topology>
    </subcellularLocation>
</comment>